<dbReference type="FunFam" id="3.80.10.10:FF:002532">
    <property type="entry name" value="Leucine-rich repeats and immunoglobulin-like domains protein sma-10"/>
    <property type="match status" value="1"/>
</dbReference>
<keyword evidence="5" id="KW-0325">Glycoprotein</keyword>
<dbReference type="PANTHER" id="PTHR45842">
    <property type="entry name" value="SYNAPTIC ADHESION-LIKE MOLECULE SALM"/>
    <property type="match status" value="1"/>
</dbReference>
<organism evidence="10 11">
    <name type="scientific">Caenorhabditis briggsae</name>
    <dbReference type="NCBI Taxonomy" id="6238"/>
    <lineage>
        <taxon>Eukaryota</taxon>
        <taxon>Metazoa</taxon>
        <taxon>Ecdysozoa</taxon>
        <taxon>Nematoda</taxon>
        <taxon>Chromadorea</taxon>
        <taxon>Rhabditida</taxon>
        <taxon>Rhabditina</taxon>
        <taxon>Rhabditomorpha</taxon>
        <taxon>Rhabditoidea</taxon>
        <taxon>Rhabditidae</taxon>
        <taxon>Peloderinae</taxon>
        <taxon>Caenorhabditis</taxon>
    </lineage>
</organism>
<dbReference type="Pfam" id="PF13855">
    <property type="entry name" value="LRR_8"/>
    <property type="match status" value="4"/>
</dbReference>
<dbReference type="InterPro" id="IPR001611">
    <property type="entry name" value="Leu-rich_rpt"/>
</dbReference>
<dbReference type="PRINTS" id="PR00019">
    <property type="entry name" value="LEURICHRPT"/>
</dbReference>
<dbReference type="Gene3D" id="2.60.40.10">
    <property type="entry name" value="Immunoglobulins"/>
    <property type="match status" value="3"/>
</dbReference>
<dbReference type="FunFam" id="2.60.40.10:FF:000032">
    <property type="entry name" value="palladin isoform X1"/>
    <property type="match status" value="1"/>
</dbReference>
<dbReference type="InterPro" id="IPR036179">
    <property type="entry name" value="Ig-like_dom_sf"/>
</dbReference>
<dbReference type="SMART" id="SM00365">
    <property type="entry name" value="LRR_SD22"/>
    <property type="match status" value="5"/>
</dbReference>
<reference evidence="10 11" key="1">
    <citation type="submission" date="2022-04" db="EMBL/GenBank/DDBJ databases">
        <title>Chromosome-level reference genomes for two strains of Caenorhabditis briggsae: an improved platform for comparative genomics.</title>
        <authorList>
            <person name="Stevens L."/>
            <person name="Andersen E."/>
        </authorList>
    </citation>
    <scope>NUCLEOTIDE SEQUENCE [LARGE SCALE GENOMIC DNA]</scope>
    <source>
        <strain evidence="10">VX34</strain>
        <tissue evidence="10">Whole-organism</tissue>
    </source>
</reference>
<accession>A0AAE9EYH5</accession>
<dbReference type="InterPro" id="IPR013098">
    <property type="entry name" value="Ig_I-set"/>
</dbReference>
<dbReference type="Gene3D" id="3.80.10.10">
    <property type="entry name" value="Ribonuclease Inhibitor"/>
    <property type="match status" value="3"/>
</dbReference>
<keyword evidence="7" id="KW-1133">Transmembrane helix</keyword>
<dbReference type="InterPro" id="IPR003599">
    <property type="entry name" value="Ig_sub"/>
</dbReference>
<keyword evidence="11" id="KW-1185">Reference proteome</keyword>
<evidence type="ECO:0000313" key="11">
    <source>
        <dbReference type="Proteomes" id="UP000829354"/>
    </source>
</evidence>
<dbReference type="AlphaFoldDB" id="A0AAE9EYH5"/>
<dbReference type="InterPro" id="IPR013783">
    <property type="entry name" value="Ig-like_fold"/>
</dbReference>
<keyword evidence="7" id="KW-0472">Membrane</keyword>
<protein>
    <recommendedName>
        <fullName evidence="9">Ig-like domain-containing protein</fullName>
    </recommendedName>
</protein>
<dbReference type="InterPro" id="IPR003591">
    <property type="entry name" value="Leu-rich_rpt_typical-subtyp"/>
</dbReference>
<evidence type="ECO:0000256" key="1">
    <source>
        <dbReference type="ARBA" id="ARBA00022614"/>
    </source>
</evidence>
<feature type="signal peptide" evidence="8">
    <location>
        <begin position="1"/>
        <end position="23"/>
    </location>
</feature>
<feature type="domain" description="Ig-like" evidence="9">
    <location>
        <begin position="506"/>
        <end position="615"/>
    </location>
</feature>
<name>A0AAE9EYH5_CAEBR</name>
<keyword evidence="6" id="KW-0393">Immunoglobulin domain</keyword>
<dbReference type="FunFam" id="2.60.40.10:FF:002821">
    <property type="entry name" value="Leucine-rich repeats and immunoglobulin-like domains protein sma-10"/>
    <property type="match status" value="1"/>
</dbReference>
<feature type="chain" id="PRO_5042081692" description="Ig-like domain-containing protein" evidence="8">
    <location>
        <begin position="24"/>
        <end position="885"/>
    </location>
</feature>
<dbReference type="SUPFAM" id="SSF48726">
    <property type="entry name" value="Immunoglobulin"/>
    <property type="match status" value="3"/>
</dbReference>
<feature type="domain" description="Ig-like" evidence="9">
    <location>
        <begin position="619"/>
        <end position="707"/>
    </location>
</feature>
<gene>
    <name evidence="10" type="ORF">L5515_012789</name>
</gene>
<dbReference type="Pfam" id="PF13927">
    <property type="entry name" value="Ig_3"/>
    <property type="match status" value="1"/>
</dbReference>
<feature type="transmembrane region" description="Helical" evidence="7">
    <location>
        <begin position="843"/>
        <end position="868"/>
    </location>
</feature>
<dbReference type="InterPro" id="IPR007110">
    <property type="entry name" value="Ig-like_dom"/>
</dbReference>
<evidence type="ECO:0000256" key="6">
    <source>
        <dbReference type="ARBA" id="ARBA00023319"/>
    </source>
</evidence>
<evidence type="ECO:0000313" key="10">
    <source>
        <dbReference type="EMBL" id="UMM31221.1"/>
    </source>
</evidence>
<feature type="domain" description="Ig-like" evidence="9">
    <location>
        <begin position="716"/>
        <end position="786"/>
    </location>
</feature>
<keyword evidence="4" id="KW-1015">Disulfide bond</keyword>
<dbReference type="InterPro" id="IPR050467">
    <property type="entry name" value="LRFN"/>
</dbReference>
<dbReference type="PROSITE" id="PS51450">
    <property type="entry name" value="LRR"/>
    <property type="match status" value="7"/>
</dbReference>
<dbReference type="SMART" id="SM00369">
    <property type="entry name" value="LRR_TYP"/>
    <property type="match status" value="13"/>
</dbReference>
<dbReference type="PROSITE" id="PS50835">
    <property type="entry name" value="IG_LIKE"/>
    <property type="match status" value="3"/>
</dbReference>
<evidence type="ECO:0000259" key="9">
    <source>
        <dbReference type="PROSITE" id="PS50835"/>
    </source>
</evidence>
<dbReference type="FunFam" id="3.80.10.10:FF:001164">
    <property type="entry name" value="GH01279p"/>
    <property type="match status" value="1"/>
</dbReference>
<dbReference type="SUPFAM" id="SSF52058">
    <property type="entry name" value="L domain-like"/>
    <property type="match status" value="2"/>
</dbReference>
<dbReference type="Pfam" id="PF00560">
    <property type="entry name" value="LRR_1"/>
    <property type="match status" value="1"/>
</dbReference>
<evidence type="ECO:0000256" key="8">
    <source>
        <dbReference type="SAM" id="SignalP"/>
    </source>
</evidence>
<keyword evidence="1" id="KW-0433">Leucine-rich repeat</keyword>
<evidence type="ECO:0000256" key="5">
    <source>
        <dbReference type="ARBA" id="ARBA00023180"/>
    </source>
</evidence>
<dbReference type="EMBL" id="CP092623">
    <property type="protein sequence ID" value="UMM31221.1"/>
    <property type="molecule type" value="Genomic_DNA"/>
</dbReference>
<dbReference type="SMART" id="SM00408">
    <property type="entry name" value="IGc2"/>
    <property type="match status" value="3"/>
</dbReference>
<dbReference type="CDD" id="cd00096">
    <property type="entry name" value="Ig"/>
    <property type="match status" value="1"/>
</dbReference>
<keyword evidence="2 8" id="KW-0732">Signal</keyword>
<dbReference type="PANTHER" id="PTHR45842:SF12">
    <property type="entry name" value="KEKKON 5, ISOFORM A"/>
    <property type="match status" value="1"/>
</dbReference>
<sequence>MIVYSLLTLILYDSLLFIPKVDSFGTVCIGLCHCVGDVVDCSSLDLPDIPTSIPNNTRVLLLSDNEIETIDKTKLKGFYFLQTLDLSNNIIRHIDADFFLHLPNLLVLNLRKNRLPRIPEGSHELEHLEKLDLRSNLISTLSSEELSNLAAIRSVDLSRNLISFLPKPITSSKVNIEKLDLASNSITDLGSDQFSTFTTLVSLKLARNHITSLRQFSFSRLRHLETIDLTRNMIREVRFLAFNQLPSLRNVSLTKNDVYRLDDGMFYACEGLTRLNLSTNRVQSVTEGWMFGLTSLEVLDLSYNQIQSFHTSSWSHTPKLKWLSLHSNRIQSLPSGSFRALRQLEELILSANSIDSLHKFALIGMDNLHKLDLSSNTLAVCVEDGAVLYNTSMPFLRSLRFTNNQLRVIPKRAFERFPALEELDLTDNPIATIHPEAFEPLELKKLTMNSSSILCDCQISWLASWIYKLKLDRSSIIAKCSYPAPLADLDVIAIDTANLTCYDDSPRAKIVRQPVEVKALIGEQARFMCNVYGASPLSIEWRVMENGQPRVLVQDSATFLSVNTTAVVNGTLDGRELAAAELILDNVAMTDNSEYQCVARNRFGSDFSSHVKLLVYQAPKFTYIPSDMSILVGQNAKFLCAGTGTPRPEVKWAFERIPFPAAEARRLYVTQNDDHIYVMNVTMEDQGVYTCHATNIAGQVQASAKLGVFDNKFHYPDDPDPKTIKKGGSLKIDCSVDLQPDIQRIVWKRDQQVILFQKKVKFSKKDQILTITQTTFSDAGEYSCELWADDSMLIRKVTNVRVMGENEFSKYDSTEGSLSQRAQEIRAMAAKWAENIKSTENGFYLMASFSAFVLMILGVFTSICVCLIKYMCHRDPTLKIQPVQV</sequence>
<dbReference type="Pfam" id="PF07679">
    <property type="entry name" value="I-set"/>
    <property type="match status" value="2"/>
</dbReference>
<evidence type="ECO:0000256" key="2">
    <source>
        <dbReference type="ARBA" id="ARBA00022729"/>
    </source>
</evidence>
<keyword evidence="3" id="KW-0677">Repeat</keyword>
<dbReference type="InterPro" id="IPR032675">
    <property type="entry name" value="LRR_dom_sf"/>
</dbReference>
<evidence type="ECO:0000256" key="7">
    <source>
        <dbReference type="SAM" id="Phobius"/>
    </source>
</evidence>
<dbReference type="SMART" id="SM00409">
    <property type="entry name" value="IG"/>
    <property type="match status" value="3"/>
</dbReference>
<evidence type="ECO:0000256" key="3">
    <source>
        <dbReference type="ARBA" id="ARBA00022737"/>
    </source>
</evidence>
<evidence type="ECO:0000256" key="4">
    <source>
        <dbReference type="ARBA" id="ARBA00023157"/>
    </source>
</evidence>
<proteinExistence type="predicted"/>
<dbReference type="Proteomes" id="UP000829354">
    <property type="component" value="Chromosome IV"/>
</dbReference>
<dbReference type="InterPro" id="IPR003598">
    <property type="entry name" value="Ig_sub2"/>
</dbReference>
<keyword evidence="7" id="KW-0812">Transmembrane</keyword>